<proteinExistence type="inferred from homology"/>
<evidence type="ECO:0000313" key="8">
    <source>
        <dbReference type="Proteomes" id="UP001589896"/>
    </source>
</evidence>
<evidence type="ECO:0000259" key="6">
    <source>
        <dbReference type="SMART" id="SM00528"/>
    </source>
</evidence>
<comment type="similarity">
    <text evidence="2">Belongs to the histone-like protein H-NS family.</text>
</comment>
<dbReference type="InterPro" id="IPR027444">
    <property type="entry name" value="H-NS_C_dom"/>
</dbReference>
<name>A0ABV6S011_9GAMM</name>
<comment type="subcellular location">
    <subcellularLocation>
        <location evidence="1">Cytoplasm</location>
        <location evidence="1">Nucleoid</location>
    </subcellularLocation>
</comment>
<evidence type="ECO:0000313" key="7">
    <source>
        <dbReference type="EMBL" id="MFC0682571.1"/>
    </source>
</evidence>
<feature type="domain" description="DNA-binding protein H-NS-like C-terminal" evidence="6">
    <location>
        <begin position="70"/>
        <end position="115"/>
    </location>
</feature>
<sequence length="143" mass="15947">MKIDIESLSLRELNSLLAAAEQRKKLLGTRRPLAVVRKELTAFAVSQGYAIEEFVEFHPASPVAKHSRRPRKRLKVPAKYRDPNNKRNTWSGRGRMPRWLADRTKRGQSATDFLIPGLGQPTAKKSGTIGRKSVFKQGGGPGT</sequence>
<dbReference type="RefSeq" id="WP_386676708.1">
    <property type="nucleotide sequence ID" value="NZ_JBHLTG010000015.1"/>
</dbReference>
<dbReference type="EMBL" id="JBHLTG010000015">
    <property type="protein sequence ID" value="MFC0682571.1"/>
    <property type="molecule type" value="Genomic_DNA"/>
</dbReference>
<keyword evidence="8" id="KW-1185">Reference proteome</keyword>
<organism evidence="7 8">
    <name type="scientific">Lysobacter korlensis</name>
    <dbReference type="NCBI Taxonomy" id="553636"/>
    <lineage>
        <taxon>Bacteria</taxon>
        <taxon>Pseudomonadati</taxon>
        <taxon>Pseudomonadota</taxon>
        <taxon>Gammaproteobacteria</taxon>
        <taxon>Lysobacterales</taxon>
        <taxon>Lysobacteraceae</taxon>
        <taxon>Lysobacter</taxon>
    </lineage>
</organism>
<feature type="region of interest" description="Disordered" evidence="5">
    <location>
        <begin position="110"/>
        <end position="143"/>
    </location>
</feature>
<evidence type="ECO:0000256" key="2">
    <source>
        <dbReference type="ARBA" id="ARBA00010610"/>
    </source>
</evidence>
<feature type="region of interest" description="Disordered" evidence="5">
    <location>
        <begin position="61"/>
        <end position="97"/>
    </location>
</feature>
<gene>
    <name evidence="7" type="ORF">ACFFGH_32480</name>
</gene>
<protein>
    <submittedName>
        <fullName evidence="7">H-NS family nucleoid-associated regulatory protein</fullName>
    </submittedName>
</protein>
<dbReference type="InterPro" id="IPR037150">
    <property type="entry name" value="H-NS_C_dom_sf"/>
</dbReference>
<dbReference type="PANTHER" id="PTHR38097:SF2">
    <property type="entry name" value="DNA-BINDING PROTEIN STPA"/>
    <property type="match status" value="1"/>
</dbReference>
<feature type="compositionally biased region" description="Basic residues" evidence="5">
    <location>
        <begin position="65"/>
        <end position="78"/>
    </location>
</feature>
<keyword evidence="4" id="KW-0238">DNA-binding</keyword>
<reference evidence="7 8" key="1">
    <citation type="submission" date="2024-09" db="EMBL/GenBank/DDBJ databases">
        <authorList>
            <person name="Sun Q."/>
            <person name="Mori K."/>
        </authorList>
    </citation>
    <scope>NUCLEOTIDE SEQUENCE [LARGE SCALE GENOMIC DNA]</scope>
    <source>
        <strain evidence="7 8">KCTC 23076</strain>
    </source>
</reference>
<keyword evidence="3" id="KW-0963">Cytoplasm</keyword>
<evidence type="ECO:0000256" key="3">
    <source>
        <dbReference type="ARBA" id="ARBA00022490"/>
    </source>
</evidence>
<dbReference type="SMART" id="SM00528">
    <property type="entry name" value="HNS"/>
    <property type="match status" value="1"/>
</dbReference>
<evidence type="ECO:0000256" key="5">
    <source>
        <dbReference type="SAM" id="MobiDB-lite"/>
    </source>
</evidence>
<dbReference type="Proteomes" id="UP001589896">
    <property type="component" value="Unassembled WGS sequence"/>
</dbReference>
<dbReference type="PANTHER" id="PTHR38097">
    <property type="match status" value="1"/>
</dbReference>
<evidence type="ECO:0000256" key="4">
    <source>
        <dbReference type="ARBA" id="ARBA00023125"/>
    </source>
</evidence>
<evidence type="ECO:0000256" key="1">
    <source>
        <dbReference type="ARBA" id="ARBA00004453"/>
    </source>
</evidence>
<dbReference type="Pfam" id="PF00816">
    <property type="entry name" value="Histone_HNS"/>
    <property type="match status" value="1"/>
</dbReference>
<dbReference type="SUPFAM" id="SSF81273">
    <property type="entry name" value="H-NS histone-like proteins"/>
    <property type="match status" value="1"/>
</dbReference>
<comment type="caution">
    <text evidence="7">The sequence shown here is derived from an EMBL/GenBank/DDBJ whole genome shotgun (WGS) entry which is preliminary data.</text>
</comment>
<accession>A0ABV6S011</accession>
<dbReference type="Gene3D" id="4.10.430.10">
    <property type="entry name" value="Histone-like protein H-NS, C-terminal domain"/>
    <property type="match status" value="1"/>
</dbReference>